<evidence type="ECO:0000259" key="16">
    <source>
        <dbReference type="PROSITE" id="PS51294"/>
    </source>
</evidence>
<dbReference type="GO" id="GO:0005681">
    <property type="term" value="C:spliceosomal complex"/>
    <property type="evidence" value="ECO:0007669"/>
    <property type="project" value="UniProtKB-KW"/>
</dbReference>
<evidence type="ECO:0000256" key="11">
    <source>
        <dbReference type="ARBA" id="ARBA00023242"/>
    </source>
</evidence>
<comment type="subcellular location">
    <subcellularLocation>
        <location evidence="1">Nucleus</location>
    </subcellularLocation>
</comment>
<evidence type="ECO:0000259" key="15">
    <source>
        <dbReference type="PROSITE" id="PS50090"/>
    </source>
</evidence>
<evidence type="ECO:0000256" key="7">
    <source>
        <dbReference type="ARBA" id="ARBA00023054"/>
    </source>
</evidence>
<dbReference type="GO" id="GO:0006355">
    <property type="term" value="P:regulation of DNA-templated transcription"/>
    <property type="evidence" value="ECO:0007669"/>
    <property type="project" value="UniProtKB-ARBA"/>
</dbReference>
<feature type="coiled-coil region" evidence="13">
    <location>
        <begin position="683"/>
        <end position="742"/>
    </location>
</feature>
<evidence type="ECO:0000256" key="1">
    <source>
        <dbReference type="ARBA" id="ARBA00004123"/>
    </source>
</evidence>
<dbReference type="GO" id="GO:0000974">
    <property type="term" value="C:Prp19 complex"/>
    <property type="evidence" value="ECO:0007669"/>
    <property type="project" value="InterPro"/>
</dbReference>
<dbReference type="InterPro" id="IPR047242">
    <property type="entry name" value="CDC5L/Cef1"/>
</dbReference>
<dbReference type="InterPro" id="IPR047240">
    <property type="entry name" value="SANT_CDC5L_II"/>
</dbReference>
<dbReference type="FunFam" id="1.10.10.60:FF:000021">
    <property type="entry name" value="CDC5 cell division cycle 5-like"/>
    <property type="match status" value="1"/>
</dbReference>
<keyword evidence="5" id="KW-0677">Repeat</keyword>
<dbReference type="InterPro" id="IPR021786">
    <property type="entry name" value="Cdc5p/Cef1_C"/>
</dbReference>
<feature type="compositionally biased region" description="Basic and acidic residues" evidence="14">
    <location>
        <begin position="109"/>
        <end position="126"/>
    </location>
</feature>
<dbReference type="GO" id="GO:0006281">
    <property type="term" value="P:DNA repair"/>
    <property type="evidence" value="ECO:0007669"/>
    <property type="project" value="UniProtKB-KW"/>
</dbReference>
<evidence type="ECO:0000256" key="8">
    <source>
        <dbReference type="ARBA" id="ARBA00023125"/>
    </source>
</evidence>
<dbReference type="GO" id="GO:0000398">
    <property type="term" value="P:mRNA splicing, via spliceosome"/>
    <property type="evidence" value="ECO:0007669"/>
    <property type="project" value="InterPro"/>
</dbReference>
<evidence type="ECO:0000313" key="17">
    <source>
        <dbReference type="EMBL" id="LAC26632.1"/>
    </source>
</evidence>
<evidence type="ECO:0000256" key="14">
    <source>
        <dbReference type="SAM" id="MobiDB-lite"/>
    </source>
</evidence>
<evidence type="ECO:0000256" key="3">
    <source>
        <dbReference type="ARBA" id="ARBA00022664"/>
    </source>
</evidence>
<comment type="similarity">
    <text evidence="2">Belongs to the CEF1 family.</text>
</comment>
<dbReference type="AlphaFoldDB" id="A0A6A7G905"/>
<keyword evidence="10" id="KW-0234">DNA repair</keyword>
<keyword evidence="7 13" id="KW-0175">Coiled coil</keyword>
<name>A0A6A7G905_9CRUS</name>
<dbReference type="FunFam" id="1.10.10.60:FF:000091">
    <property type="entry name" value="CDC5 cell division cycle 5-like"/>
    <property type="match status" value="1"/>
</dbReference>
<evidence type="ECO:0000256" key="2">
    <source>
        <dbReference type="ARBA" id="ARBA00010506"/>
    </source>
</evidence>
<dbReference type="InterPro" id="IPR009057">
    <property type="entry name" value="Homeodomain-like_sf"/>
</dbReference>
<dbReference type="SUPFAM" id="SSF46689">
    <property type="entry name" value="Homeodomain-like"/>
    <property type="match status" value="1"/>
</dbReference>
<keyword evidence="4" id="KW-0747">Spliceosome</keyword>
<dbReference type="Pfam" id="PF13921">
    <property type="entry name" value="Myb_DNA-bind_6"/>
    <property type="match status" value="1"/>
</dbReference>
<evidence type="ECO:0000256" key="10">
    <source>
        <dbReference type="ARBA" id="ARBA00023204"/>
    </source>
</evidence>
<feature type="region of interest" description="Disordered" evidence="14">
    <location>
        <begin position="542"/>
        <end position="578"/>
    </location>
</feature>
<evidence type="ECO:0000256" key="9">
    <source>
        <dbReference type="ARBA" id="ARBA00023187"/>
    </source>
</evidence>
<feature type="compositionally biased region" description="Polar residues" evidence="14">
    <location>
        <begin position="396"/>
        <end position="438"/>
    </location>
</feature>
<feature type="compositionally biased region" description="Basic and acidic residues" evidence="14">
    <location>
        <begin position="564"/>
        <end position="574"/>
    </location>
</feature>
<keyword evidence="8" id="KW-0238">DNA-binding</keyword>
<proteinExistence type="evidence at transcript level"/>
<feature type="domain" description="Myb-like" evidence="15">
    <location>
        <begin position="54"/>
        <end position="103"/>
    </location>
</feature>
<dbReference type="PROSITE" id="PS51294">
    <property type="entry name" value="HTH_MYB"/>
    <property type="match status" value="2"/>
</dbReference>
<dbReference type="Pfam" id="PF11831">
    <property type="entry name" value="Myb_Cef"/>
    <property type="match status" value="1"/>
</dbReference>
<dbReference type="InterPro" id="IPR001005">
    <property type="entry name" value="SANT/Myb"/>
</dbReference>
<dbReference type="InterPro" id="IPR017930">
    <property type="entry name" value="Myb_dom"/>
</dbReference>
<dbReference type="CDD" id="cd11659">
    <property type="entry name" value="SANT_CDC5_II"/>
    <property type="match status" value="1"/>
</dbReference>
<keyword evidence="12" id="KW-0131">Cell cycle</keyword>
<organism evidence="17">
    <name type="scientific">Hirondellea gigas</name>
    <dbReference type="NCBI Taxonomy" id="1518452"/>
    <lineage>
        <taxon>Eukaryota</taxon>
        <taxon>Metazoa</taxon>
        <taxon>Ecdysozoa</taxon>
        <taxon>Arthropoda</taxon>
        <taxon>Crustacea</taxon>
        <taxon>Multicrustacea</taxon>
        <taxon>Malacostraca</taxon>
        <taxon>Eumalacostraca</taxon>
        <taxon>Peracarida</taxon>
        <taxon>Amphipoda</taxon>
        <taxon>Amphilochidea</taxon>
        <taxon>Lysianassida</taxon>
        <taxon>Lysianassidira</taxon>
        <taxon>Lysianassoidea</taxon>
        <taxon>Lysianassidae</taxon>
        <taxon>Hirondellea</taxon>
    </lineage>
</organism>
<feature type="domain" description="HTH myb-type" evidence="16">
    <location>
        <begin position="2"/>
        <end position="57"/>
    </location>
</feature>
<evidence type="ECO:0000256" key="13">
    <source>
        <dbReference type="SAM" id="Coils"/>
    </source>
</evidence>
<keyword evidence="9" id="KW-0508">mRNA splicing</keyword>
<feature type="compositionally biased region" description="Polar residues" evidence="14">
    <location>
        <begin position="326"/>
        <end position="342"/>
    </location>
</feature>
<keyword evidence="3" id="KW-0507">mRNA processing</keyword>
<dbReference type="EMBL" id="IACT01007518">
    <property type="protein sequence ID" value="LAC26632.1"/>
    <property type="molecule type" value="mRNA"/>
</dbReference>
<feature type="compositionally biased region" description="Low complexity" evidence="14">
    <location>
        <begin position="343"/>
        <end position="359"/>
    </location>
</feature>
<dbReference type="PANTHER" id="PTHR45885:SF1">
    <property type="entry name" value="CELL DIVISION CYCLE 5-LIKE PROTEIN"/>
    <property type="match status" value="1"/>
</dbReference>
<evidence type="ECO:0000256" key="12">
    <source>
        <dbReference type="ARBA" id="ARBA00023306"/>
    </source>
</evidence>
<dbReference type="GO" id="GO:0003677">
    <property type="term" value="F:DNA binding"/>
    <property type="evidence" value="ECO:0007669"/>
    <property type="project" value="UniProtKB-KW"/>
</dbReference>
<dbReference type="PROSITE" id="PS50090">
    <property type="entry name" value="MYB_LIKE"/>
    <property type="match status" value="2"/>
</dbReference>
<reference evidence="17" key="1">
    <citation type="submission" date="2017-11" db="EMBL/GenBank/DDBJ databases">
        <title>The sensing device of the deep-sea amphipod.</title>
        <authorList>
            <person name="Kobayashi H."/>
            <person name="Nagahama T."/>
            <person name="Arai W."/>
            <person name="Sasagawa Y."/>
            <person name="Umeda M."/>
            <person name="Hayashi T."/>
            <person name="Nikaido I."/>
            <person name="Watanabe H."/>
            <person name="Oguri K."/>
            <person name="Kitazato H."/>
            <person name="Fujioka K."/>
            <person name="Kido Y."/>
            <person name="Takami H."/>
        </authorList>
    </citation>
    <scope>NUCLEOTIDE SEQUENCE</scope>
    <source>
        <tissue evidence="17">Whole body</tissue>
    </source>
</reference>
<feature type="region of interest" description="Disordered" evidence="14">
    <location>
        <begin position="396"/>
        <end position="440"/>
    </location>
</feature>
<dbReference type="PANTHER" id="PTHR45885">
    <property type="entry name" value="CELL DIVISION CYCLE 5-LIKE PROTEIN"/>
    <property type="match status" value="1"/>
</dbReference>
<keyword evidence="11" id="KW-0539">Nucleus</keyword>
<protein>
    <submittedName>
        <fullName evidence="17">SANT/Myb domain</fullName>
    </submittedName>
</protein>
<evidence type="ECO:0000256" key="4">
    <source>
        <dbReference type="ARBA" id="ARBA00022728"/>
    </source>
</evidence>
<evidence type="ECO:0000256" key="5">
    <source>
        <dbReference type="ARBA" id="ARBA00022737"/>
    </source>
</evidence>
<accession>A0A6A7G905</accession>
<feature type="region of interest" description="Disordered" evidence="14">
    <location>
        <begin position="109"/>
        <end position="148"/>
    </location>
</feature>
<dbReference type="CDD" id="cd00167">
    <property type="entry name" value="SANT"/>
    <property type="match status" value="1"/>
</dbReference>
<sequence length="799" mass="91394">MRFMMKGGVWKNTEDEILKAAVMKYGKNQWSRISSLLVRKTAKQCKARWYEWLDPSIKKTEWSRDEEERLLHLAKIMPTQWRTIAPIIGRTAAQCLEHYEKLLDVAQTRDGDDVNSDDPKRLRPGEIDPAPETKPARPDPIDMDEDETEMLSEARARLANTRGKKAKRKAREKQLEEARRLASLQKRRELKAAGINVLRRRFRKRKGVDYMAEIPFYKRQPVGFHDTSREDQLALENKQAPDFRNLTSETFEGKSRDEIEARERKKDLKRQKLFREQNLPAAIAQINRLNDPQTSIRMRNPLILSKPQVSDAELENIARLNVISGSLNPSDGGSSNLISQYGATPTPMRTARTPTTTDQRQQDVHDLIEMTNAQTPLHGGTNAALFNEQFAERASASYTPVQTPSGLRTPSSGSSIGANSTPGSSQPFGSQTPMSVQGTPLRDALGINQSVTNGFDFASATPIEEKRWRKQEKNRQKLFKQQLQSGFANLPAPSSKRSLRHLNVNIIMPVIEDDSYQELEEDAADIDSRRVATLEAVEQSELRRRSQTIQKNLPRPQVVNPKLPRLDRERRPDLSTELSEASDLLSREMLSMMRYDNAKFPMSNSKSKPRIPRFEEFDDADLEEARDLLDTEIAILTSERSEEDEAQLKDFASLWDGATKDSHYLPSARAFGSFARCAKGEQLQCLQQEFELLRAQMALQRKKGAKAEKKLSILTGGYVHRAKALRAEIEATAERIQQTNVEFHSFERLYKREHAAIPRRQETLKRDVQREMDREVGLQERYQNLLDEHQKLEELLAKA</sequence>
<feature type="region of interest" description="Disordered" evidence="14">
    <location>
        <begin position="326"/>
        <end position="360"/>
    </location>
</feature>
<feature type="domain" description="Myb-like" evidence="15">
    <location>
        <begin position="2"/>
        <end position="53"/>
    </location>
</feature>
<dbReference type="SMART" id="SM00717">
    <property type="entry name" value="SANT"/>
    <property type="match status" value="2"/>
</dbReference>
<feature type="domain" description="HTH myb-type" evidence="16">
    <location>
        <begin position="58"/>
        <end position="107"/>
    </location>
</feature>
<dbReference type="Gene3D" id="1.10.10.60">
    <property type="entry name" value="Homeodomain-like"/>
    <property type="match status" value="2"/>
</dbReference>
<keyword evidence="6" id="KW-0227">DNA damage</keyword>
<evidence type="ECO:0000256" key="6">
    <source>
        <dbReference type="ARBA" id="ARBA00022763"/>
    </source>
</evidence>